<dbReference type="KEGG" id="dfo:Dform_02207"/>
<dbReference type="SUPFAM" id="SSF51366">
    <property type="entry name" value="Ribulose-phoshate binding barrel"/>
    <property type="match status" value="1"/>
</dbReference>
<dbReference type="PANTHER" id="PTHR43375">
    <property type="entry name" value="OROTIDINE 5'-PHOSPHATE DECARBOXYLASE"/>
    <property type="match status" value="1"/>
</dbReference>
<gene>
    <name evidence="7 9" type="primary">pyrF</name>
    <name evidence="9" type="ORF">Dform_02207</name>
</gene>
<dbReference type="InterPro" id="IPR011995">
    <property type="entry name" value="OMPdecase_type-2"/>
</dbReference>
<evidence type="ECO:0000259" key="8">
    <source>
        <dbReference type="SMART" id="SM00934"/>
    </source>
</evidence>
<evidence type="ECO:0000256" key="4">
    <source>
        <dbReference type="ARBA" id="ARBA00022975"/>
    </source>
</evidence>
<evidence type="ECO:0000256" key="7">
    <source>
        <dbReference type="HAMAP-Rule" id="MF_01215"/>
    </source>
</evidence>
<dbReference type="HAMAP" id="MF_01215">
    <property type="entry name" value="OMPdecase_type2"/>
    <property type="match status" value="1"/>
</dbReference>
<evidence type="ECO:0000256" key="3">
    <source>
        <dbReference type="ARBA" id="ARBA00022793"/>
    </source>
</evidence>
<dbReference type="GO" id="GO:0044205">
    <property type="term" value="P:'de novo' UMP biosynthetic process"/>
    <property type="evidence" value="ECO:0007669"/>
    <property type="project" value="UniProtKB-UniRule"/>
</dbReference>
<keyword evidence="3 7" id="KW-0210">Decarboxylase</keyword>
<accession>A0A1P8FAM3</accession>
<dbReference type="STRING" id="1839801.Dform_02207"/>
<dbReference type="InterPro" id="IPR013785">
    <property type="entry name" value="Aldolase_TIM"/>
</dbReference>
<organism evidence="9 10">
    <name type="scientific">Dehalogenimonas formicexedens</name>
    <dbReference type="NCBI Taxonomy" id="1839801"/>
    <lineage>
        <taxon>Bacteria</taxon>
        <taxon>Bacillati</taxon>
        <taxon>Chloroflexota</taxon>
        <taxon>Dehalococcoidia</taxon>
        <taxon>Dehalococcoidales</taxon>
        <taxon>Dehalococcoidaceae</taxon>
        <taxon>Dehalogenimonas</taxon>
    </lineage>
</organism>
<evidence type="ECO:0000256" key="5">
    <source>
        <dbReference type="ARBA" id="ARBA00023239"/>
    </source>
</evidence>
<comment type="similarity">
    <text evidence="2 7">Belongs to the OMP decarboxylase family. Type 2 subfamily.</text>
</comment>
<dbReference type="EC" id="4.1.1.23" evidence="7"/>
<feature type="active site" description="Proton donor" evidence="7">
    <location>
        <position position="124"/>
    </location>
</feature>
<keyword evidence="4 7" id="KW-0665">Pyrimidine biosynthesis</keyword>
<dbReference type="GO" id="GO:0004590">
    <property type="term" value="F:orotidine-5'-phosphate decarboxylase activity"/>
    <property type="evidence" value="ECO:0007669"/>
    <property type="project" value="UniProtKB-UniRule"/>
</dbReference>
<dbReference type="NCBIfam" id="TIGR02127">
    <property type="entry name" value="pyrF_sub2"/>
    <property type="match status" value="1"/>
</dbReference>
<protein>
    <recommendedName>
        <fullName evidence="7">Orotidine 5'-phosphate decarboxylase</fullName>
        <ecNumber evidence="7">4.1.1.23</ecNumber>
    </recommendedName>
    <alternativeName>
        <fullName evidence="7">OMP decarboxylase</fullName>
        <shortName evidence="7">OMPDCase</shortName>
        <shortName evidence="7">OMPdecase</shortName>
    </alternativeName>
</protein>
<evidence type="ECO:0000256" key="1">
    <source>
        <dbReference type="ARBA" id="ARBA00004861"/>
    </source>
</evidence>
<evidence type="ECO:0000313" key="9">
    <source>
        <dbReference type="EMBL" id="APV45509.1"/>
    </source>
</evidence>
<name>A0A1P8FAM3_9CHLR</name>
<dbReference type="InterPro" id="IPR011060">
    <property type="entry name" value="RibuloseP-bd_barrel"/>
</dbReference>
<proteinExistence type="inferred from homology"/>
<sequence length="298" mass="32127">MPGLDATCREESTNKPKVLEHNILKPLIHTASIVPMNFLTKIGGARRHNESCLCVGLDPEPARLPEGVGVEEFCRAIIGATYDLVCAYKPNIAFFEALGPDGWRILKNIIEATPRNIPVILDAKRGDIGNTAKAYARSAFDELGADAVTVNPYMGYDSLEPFIEYKDKGIFVLCRTSNPGSADFQSLDCGGKPLYQVVADKVESWNKNGNLGLVVGATQPDELKTIRESHPTLPLLIPGVGSQGGSLELSVKNGITEEGLGIINVSRQVIYASSGLDYAAAARSAALKLRDEINRFLA</sequence>
<dbReference type="Gene3D" id="3.20.20.70">
    <property type="entry name" value="Aldolase class I"/>
    <property type="match status" value="1"/>
</dbReference>
<dbReference type="EMBL" id="CP018258">
    <property type="protein sequence ID" value="APV45509.1"/>
    <property type="molecule type" value="Genomic_DNA"/>
</dbReference>
<feature type="domain" description="Orotidine 5'-phosphate decarboxylase" evidence="8">
    <location>
        <begin position="52"/>
        <end position="282"/>
    </location>
</feature>
<dbReference type="InterPro" id="IPR018089">
    <property type="entry name" value="OMPdecase_AS"/>
</dbReference>
<comment type="catalytic activity">
    <reaction evidence="6 7">
        <text>orotidine 5'-phosphate + H(+) = UMP + CO2</text>
        <dbReference type="Rhea" id="RHEA:11596"/>
        <dbReference type="ChEBI" id="CHEBI:15378"/>
        <dbReference type="ChEBI" id="CHEBI:16526"/>
        <dbReference type="ChEBI" id="CHEBI:57538"/>
        <dbReference type="ChEBI" id="CHEBI:57865"/>
        <dbReference type="EC" id="4.1.1.23"/>
    </reaction>
</comment>
<dbReference type="UniPathway" id="UPA00070">
    <property type="reaction ID" value="UER00120"/>
</dbReference>
<dbReference type="Proteomes" id="UP000185934">
    <property type="component" value="Chromosome"/>
</dbReference>
<dbReference type="PANTHER" id="PTHR43375:SF1">
    <property type="entry name" value="OROTIDINE 5'-PHOSPHATE DECARBOXYLASE"/>
    <property type="match status" value="1"/>
</dbReference>
<dbReference type="PROSITE" id="PS00156">
    <property type="entry name" value="OMPDECASE"/>
    <property type="match status" value="1"/>
</dbReference>
<evidence type="ECO:0000256" key="2">
    <source>
        <dbReference type="ARBA" id="ARBA00008847"/>
    </source>
</evidence>
<reference evidence="10" key="1">
    <citation type="submission" date="2016-11" db="EMBL/GenBank/DDBJ databases">
        <title>Dehalogenimonas formicexedens sp. nov., a chlorinated alkane respiring bacterium isolated from contaminated groundwater.</title>
        <authorList>
            <person name="Key T.A."/>
            <person name="Bowman K.S."/>
            <person name="Lee I."/>
            <person name="Chun J."/>
            <person name="Albuquerque L."/>
            <person name="da Costa M.S."/>
            <person name="Rainey F.A."/>
            <person name="Moe W.M."/>
        </authorList>
    </citation>
    <scope>NUCLEOTIDE SEQUENCE [LARGE SCALE GENOMIC DNA]</scope>
    <source>
        <strain evidence="10">NSZ-14</strain>
    </source>
</reference>
<comment type="pathway">
    <text evidence="1 7">Pyrimidine metabolism; UMP biosynthesis via de novo pathway; UMP from orotate: step 2/2.</text>
</comment>
<dbReference type="InterPro" id="IPR001754">
    <property type="entry name" value="OMPdeCOase_dom"/>
</dbReference>
<dbReference type="AlphaFoldDB" id="A0A1P8FAM3"/>
<dbReference type="CDD" id="cd04725">
    <property type="entry name" value="OMP_decarboxylase_like"/>
    <property type="match status" value="1"/>
</dbReference>
<keyword evidence="5 7" id="KW-0456">Lyase</keyword>
<dbReference type="Pfam" id="PF00215">
    <property type="entry name" value="OMPdecase"/>
    <property type="match status" value="1"/>
</dbReference>
<evidence type="ECO:0000256" key="6">
    <source>
        <dbReference type="ARBA" id="ARBA00049157"/>
    </source>
</evidence>
<evidence type="ECO:0000313" key="10">
    <source>
        <dbReference type="Proteomes" id="UP000185934"/>
    </source>
</evidence>
<dbReference type="SMART" id="SM00934">
    <property type="entry name" value="OMPdecase"/>
    <property type="match status" value="1"/>
</dbReference>
<dbReference type="GO" id="GO:0006207">
    <property type="term" value="P:'de novo' pyrimidine nucleobase biosynthetic process"/>
    <property type="evidence" value="ECO:0007669"/>
    <property type="project" value="InterPro"/>
</dbReference>
<keyword evidence="10" id="KW-1185">Reference proteome</keyword>